<organism evidence="1 2">
    <name type="scientific">Cinchona calisaya</name>
    <dbReference type="NCBI Taxonomy" id="153742"/>
    <lineage>
        <taxon>Eukaryota</taxon>
        <taxon>Viridiplantae</taxon>
        <taxon>Streptophyta</taxon>
        <taxon>Embryophyta</taxon>
        <taxon>Tracheophyta</taxon>
        <taxon>Spermatophyta</taxon>
        <taxon>Magnoliopsida</taxon>
        <taxon>eudicotyledons</taxon>
        <taxon>Gunneridae</taxon>
        <taxon>Pentapetalae</taxon>
        <taxon>asterids</taxon>
        <taxon>lamiids</taxon>
        <taxon>Gentianales</taxon>
        <taxon>Rubiaceae</taxon>
        <taxon>Cinchonoideae</taxon>
        <taxon>Cinchoneae</taxon>
        <taxon>Cinchona</taxon>
    </lineage>
</organism>
<sequence>NNNGEVIVRGIVVDCHCEVANGFFDTRNIDGDDYSVLLHGKLVLDEVNKLLSGGVNAPWTKHTSHVIVSREYSINSLMRSMPLDATRMISDEIRHHCLRDTPSLVFPCLIFELYRRPGVWYEAHVEVTVAS</sequence>
<gene>
    <name evidence="1" type="ORF">ACH5RR_003268</name>
</gene>
<comment type="caution">
    <text evidence="1">The sequence shown here is derived from an EMBL/GenBank/DDBJ whole genome shotgun (WGS) entry which is preliminary data.</text>
</comment>
<protein>
    <submittedName>
        <fullName evidence="1">Uncharacterized protein</fullName>
    </submittedName>
</protein>
<dbReference type="Proteomes" id="UP001630127">
    <property type="component" value="Unassembled WGS sequence"/>
</dbReference>
<reference evidence="1 2" key="1">
    <citation type="submission" date="2024-11" db="EMBL/GenBank/DDBJ databases">
        <title>A near-complete genome assembly of Cinchona calisaya.</title>
        <authorList>
            <person name="Lian D.C."/>
            <person name="Zhao X.W."/>
            <person name="Wei L."/>
        </authorList>
    </citation>
    <scope>NUCLEOTIDE SEQUENCE [LARGE SCALE GENOMIC DNA]</scope>
    <source>
        <tissue evidence="1">Nenye</tissue>
    </source>
</reference>
<evidence type="ECO:0000313" key="1">
    <source>
        <dbReference type="EMBL" id="KAL3534807.1"/>
    </source>
</evidence>
<name>A0ABD3AV04_9GENT</name>
<evidence type="ECO:0000313" key="2">
    <source>
        <dbReference type="Proteomes" id="UP001630127"/>
    </source>
</evidence>
<dbReference type="AlphaFoldDB" id="A0ABD3AV04"/>
<dbReference type="EMBL" id="JBJUIK010000002">
    <property type="protein sequence ID" value="KAL3534807.1"/>
    <property type="molecule type" value="Genomic_DNA"/>
</dbReference>
<accession>A0ABD3AV04</accession>
<keyword evidence="2" id="KW-1185">Reference proteome</keyword>
<feature type="non-terminal residue" evidence="1">
    <location>
        <position position="1"/>
    </location>
</feature>
<proteinExistence type="predicted"/>